<sequence>MFTIDETAPAIVRLSTTIDVPLATVWALHTDIAAWPTWNPDITQARLDGPLLPGSSFSWRTHGLNITSTVHELVPGRRIVWGGPVDGITGIHVWTFEQSGDHVTVGTEESWSGAPVDAAADQLTKALHDSLESWLAHLKARAELHA</sequence>
<protein>
    <submittedName>
        <fullName evidence="1">SRPBCC family protein</fullName>
    </submittedName>
</protein>
<dbReference type="AlphaFoldDB" id="A0AAU2K1I4"/>
<dbReference type="Gene3D" id="3.30.530.20">
    <property type="match status" value="1"/>
</dbReference>
<dbReference type="EMBL" id="CP108264">
    <property type="protein sequence ID" value="WTU77882.1"/>
    <property type="molecule type" value="Genomic_DNA"/>
</dbReference>
<reference evidence="1" key="1">
    <citation type="submission" date="2022-10" db="EMBL/GenBank/DDBJ databases">
        <title>The complete genomes of actinobacterial strains from the NBC collection.</title>
        <authorList>
            <person name="Joergensen T.S."/>
            <person name="Alvarez Arevalo M."/>
            <person name="Sterndorff E.B."/>
            <person name="Faurdal D."/>
            <person name="Vuksanovic O."/>
            <person name="Mourched A.-S."/>
            <person name="Charusanti P."/>
            <person name="Shaw S."/>
            <person name="Blin K."/>
            <person name="Weber T."/>
        </authorList>
    </citation>
    <scope>NUCLEOTIDE SEQUENCE</scope>
    <source>
        <strain evidence="1">NBC_00049</strain>
    </source>
</reference>
<dbReference type="Pfam" id="PF10604">
    <property type="entry name" value="Polyketide_cyc2"/>
    <property type="match status" value="1"/>
</dbReference>
<dbReference type="SUPFAM" id="SSF55961">
    <property type="entry name" value="Bet v1-like"/>
    <property type="match status" value="1"/>
</dbReference>
<gene>
    <name evidence="1" type="ORF">OG327_33785</name>
</gene>
<organism evidence="1">
    <name type="scientific">Streptomyces sp. NBC_00049</name>
    <dbReference type="NCBI Taxonomy" id="2903617"/>
    <lineage>
        <taxon>Bacteria</taxon>
        <taxon>Bacillati</taxon>
        <taxon>Actinomycetota</taxon>
        <taxon>Actinomycetes</taxon>
        <taxon>Kitasatosporales</taxon>
        <taxon>Streptomycetaceae</taxon>
        <taxon>Streptomyces</taxon>
    </lineage>
</organism>
<evidence type="ECO:0000313" key="1">
    <source>
        <dbReference type="EMBL" id="WTU77882.1"/>
    </source>
</evidence>
<proteinExistence type="predicted"/>
<dbReference type="InterPro" id="IPR019587">
    <property type="entry name" value="Polyketide_cyclase/dehydratase"/>
</dbReference>
<dbReference type="InterPro" id="IPR023393">
    <property type="entry name" value="START-like_dom_sf"/>
</dbReference>
<accession>A0AAU2K1I4</accession>
<name>A0AAU2K1I4_9ACTN</name>